<name>A0A8T0KAN8_PHAAN</name>
<evidence type="ECO:0000313" key="1">
    <source>
        <dbReference type="EMBL" id="KAG2396498.1"/>
    </source>
</evidence>
<comment type="caution">
    <text evidence="1">The sequence shown here is derived from an EMBL/GenBank/DDBJ whole genome shotgun (WGS) entry which is preliminary data.</text>
</comment>
<evidence type="ECO:0000313" key="2">
    <source>
        <dbReference type="Proteomes" id="UP000743370"/>
    </source>
</evidence>
<dbReference type="AlphaFoldDB" id="A0A8T0KAN8"/>
<sequence>MRIRWVLEGIRRYPGAWGSHKLSILNDDGSGGGRMCGLRRLVCEIRSNPKLHSRTTRESAQERNHHFLSFTMSVMSNREKIDFLGTNGPLKNSLENPAINHPNRELHRQRDNPCCRRAKLRGHHILHPAENHNEIQKNLKSKKPAACLHRPP</sequence>
<protein>
    <submittedName>
        <fullName evidence="1">Uncharacterized protein</fullName>
    </submittedName>
</protein>
<proteinExistence type="predicted"/>
<reference evidence="1 2" key="1">
    <citation type="submission" date="2020-05" db="EMBL/GenBank/DDBJ databases">
        <title>Vigna angularis (adzuki bean) Var. LongXiaoDou No. 4 denovo assembly.</title>
        <authorList>
            <person name="Xiang H."/>
        </authorList>
    </citation>
    <scope>NUCLEOTIDE SEQUENCE [LARGE SCALE GENOMIC DNA]</scope>
    <source>
        <tissue evidence="1">Leaf</tissue>
    </source>
</reference>
<dbReference type="EMBL" id="JABFOF010000005">
    <property type="protein sequence ID" value="KAG2396498.1"/>
    <property type="molecule type" value="Genomic_DNA"/>
</dbReference>
<accession>A0A8T0KAN8</accession>
<dbReference type="Proteomes" id="UP000743370">
    <property type="component" value="Unassembled WGS sequence"/>
</dbReference>
<gene>
    <name evidence="1" type="ORF">HKW66_Vig0227730</name>
</gene>
<organism evidence="1 2">
    <name type="scientific">Phaseolus angularis</name>
    <name type="common">Azuki bean</name>
    <name type="synonym">Vigna angularis</name>
    <dbReference type="NCBI Taxonomy" id="3914"/>
    <lineage>
        <taxon>Eukaryota</taxon>
        <taxon>Viridiplantae</taxon>
        <taxon>Streptophyta</taxon>
        <taxon>Embryophyta</taxon>
        <taxon>Tracheophyta</taxon>
        <taxon>Spermatophyta</taxon>
        <taxon>Magnoliopsida</taxon>
        <taxon>eudicotyledons</taxon>
        <taxon>Gunneridae</taxon>
        <taxon>Pentapetalae</taxon>
        <taxon>rosids</taxon>
        <taxon>fabids</taxon>
        <taxon>Fabales</taxon>
        <taxon>Fabaceae</taxon>
        <taxon>Papilionoideae</taxon>
        <taxon>50 kb inversion clade</taxon>
        <taxon>NPAAA clade</taxon>
        <taxon>indigoferoid/millettioid clade</taxon>
        <taxon>Phaseoleae</taxon>
        <taxon>Vigna</taxon>
    </lineage>
</organism>